<reference evidence="2" key="1">
    <citation type="submission" date="2022-03" db="EMBL/GenBank/DDBJ databases">
        <title>Draft genome sequence of Aduncisulcus paluster, a free-living microaerophilic Fornicata.</title>
        <authorList>
            <person name="Yuyama I."/>
            <person name="Kume K."/>
            <person name="Tamura T."/>
            <person name="Inagaki Y."/>
            <person name="Hashimoto T."/>
        </authorList>
    </citation>
    <scope>NUCLEOTIDE SEQUENCE</scope>
    <source>
        <strain evidence="2">NY0171</strain>
    </source>
</reference>
<proteinExistence type="predicted"/>
<feature type="non-terminal residue" evidence="2">
    <location>
        <position position="244"/>
    </location>
</feature>
<feature type="compositionally biased region" description="Polar residues" evidence="1">
    <location>
        <begin position="1"/>
        <end position="12"/>
    </location>
</feature>
<keyword evidence="3" id="KW-1185">Reference proteome</keyword>
<dbReference type="Proteomes" id="UP001057375">
    <property type="component" value="Unassembled WGS sequence"/>
</dbReference>
<feature type="non-terminal residue" evidence="2">
    <location>
        <position position="1"/>
    </location>
</feature>
<gene>
    <name evidence="2" type="ORF">ADUPG1_005286</name>
</gene>
<dbReference type="EMBL" id="BQXS01008388">
    <property type="protein sequence ID" value="GKT29568.1"/>
    <property type="molecule type" value="Genomic_DNA"/>
</dbReference>
<protein>
    <submittedName>
        <fullName evidence="2">Uncharacterized protein</fullName>
    </submittedName>
</protein>
<comment type="caution">
    <text evidence="2">The sequence shown here is derived from an EMBL/GenBank/DDBJ whole genome shotgun (WGS) entry which is preliminary data.</text>
</comment>
<evidence type="ECO:0000256" key="1">
    <source>
        <dbReference type="SAM" id="MobiDB-lite"/>
    </source>
</evidence>
<name>A0ABQ5KAI9_9EUKA</name>
<feature type="region of interest" description="Disordered" evidence="1">
    <location>
        <begin position="224"/>
        <end position="244"/>
    </location>
</feature>
<evidence type="ECO:0000313" key="3">
    <source>
        <dbReference type="Proteomes" id="UP001057375"/>
    </source>
</evidence>
<evidence type="ECO:0000313" key="2">
    <source>
        <dbReference type="EMBL" id="GKT29568.1"/>
    </source>
</evidence>
<accession>A0ABQ5KAI9</accession>
<sequence>ALSTNGASKTPCSSSSSLGAESSSCFTRWTQGMYVGEIVEVAKSYKYCQDMQILDRPLMKRRSACPTDIVNIVTSLVMERAWNHAMMLGAKREQAWTKWQWKRDNWELQGKKWKEREDERKRRKDQWIERENRWKRELQARKKEEKLRIQEETAIKQEYEAWKKEMEGWMIEKKLWQEELDYQEEEADDGFANLESPPSYPPESKLYSFPPLIFPIPKKSSVFPATISSSSSSSSSSLVPTASS</sequence>
<feature type="region of interest" description="Disordered" evidence="1">
    <location>
        <begin position="1"/>
        <end position="21"/>
    </location>
</feature>
<organism evidence="2 3">
    <name type="scientific">Aduncisulcus paluster</name>
    <dbReference type="NCBI Taxonomy" id="2918883"/>
    <lineage>
        <taxon>Eukaryota</taxon>
        <taxon>Metamonada</taxon>
        <taxon>Carpediemonas-like organisms</taxon>
        <taxon>Aduncisulcus</taxon>
    </lineage>
</organism>